<dbReference type="RefSeq" id="WP_249471540.1">
    <property type="nucleotide sequence ID" value="NZ_JAMBEP010000001.1"/>
</dbReference>
<sequence length="161" mass="18391">MQQTENERVGQLLFAYLAADYRWQHEGSWHDLRIGLPAPGAELVFGDAGEFALLSAWDPQSVPRPESVNRRADQALHDALLASGRVFVPAFSSAPDRRWREPSWLVMDLPMPDLDAMGRRFGQLGMVAWRRGQPLRLRMLAPMPDRLEDPLERLGFVDWVE</sequence>
<keyword evidence="2" id="KW-1185">Reference proteome</keyword>
<gene>
    <name evidence="1" type="ORF">M2650_04095</name>
</gene>
<name>A0ABT0MG19_9GAMM</name>
<dbReference type="Proteomes" id="UP001431217">
    <property type="component" value="Unassembled WGS sequence"/>
</dbReference>
<protein>
    <submittedName>
        <fullName evidence="1">DUF3293 domain-containing protein</fullName>
    </submittedName>
</protein>
<evidence type="ECO:0000313" key="2">
    <source>
        <dbReference type="Proteomes" id="UP001431217"/>
    </source>
</evidence>
<comment type="caution">
    <text evidence="1">The sequence shown here is derived from an EMBL/GenBank/DDBJ whole genome shotgun (WGS) entry which is preliminary data.</text>
</comment>
<dbReference type="EMBL" id="JAMBEP010000001">
    <property type="protein sequence ID" value="MCL1633825.1"/>
    <property type="molecule type" value="Genomic_DNA"/>
</dbReference>
<reference evidence="1 2" key="1">
    <citation type="submission" date="2022-05" db="EMBL/GenBank/DDBJ databases">
        <title>Luteimonas sp. SX5, whole genome shotgun sequencing project.</title>
        <authorList>
            <person name="Zhao G."/>
            <person name="Shen L."/>
        </authorList>
    </citation>
    <scope>NUCLEOTIDE SEQUENCE [LARGE SCALE GENOMIC DNA]</scope>
    <source>
        <strain evidence="1 2">SX5</strain>
    </source>
</reference>
<dbReference type="InterPro" id="IPR021710">
    <property type="entry name" value="DUF3293"/>
</dbReference>
<proteinExistence type="predicted"/>
<evidence type="ECO:0000313" key="1">
    <source>
        <dbReference type="EMBL" id="MCL1633825.1"/>
    </source>
</evidence>
<organism evidence="1 2">
    <name type="scientific">Luteimonas galliterrae</name>
    <dbReference type="NCBI Taxonomy" id="2940486"/>
    <lineage>
        <taxon>Bacteria</taxon>
        <taxon>Pseudomonadati</taxon>
        <taxon>Pseudomonadota</taxon>
        <taxon>Gammaproteobacteria</taxon>
        <taxon>Lysobacterales</taxon>
        <taxon>Lysobacteraceae</taxon>
        <taxon>Luteimonas</taxon>
    </lineage>
</organism>
<dbReference type="Pfam" id="PF11697">
    <property type="entry name" value="DUF3293"/>
    <property type="match status" value="1"/>
</dbReference>
<accession>A0ABT0MG19</accession>